<dbReference type="Gene3D" id="2.60.120.260">
    <property type="entry name" value="Galactose-binding domain-like"/>
    <property type="match status" value="1"/>
</dbReference>
<keyword evidence="2 7" id="KW-0378">Hydrolase</keyword>
<comment type="similarity">
    <text evidence="1">Belongs to the glycosyl hydrolase 2 family.</text>
</comment>
<dbReference type="GO" id="GO:0005975">
    <property type="term" value="P:carbohydrate metabolic process"/>
    <property type="evidence" value="ECO:0007669"/>
    <property type="project" value="InterPro"/>
</dbReference>
<dbReference type="Proteomes" id="UP000295632">
    <property type="component" value="Unassembled WGS sequence"/>
</dbReference>
<accession>A0A4R6TT37</accession>
<feature type="domain" description="Glycoside hydrolase family 2 catalytic" evidence="5">
    <location>
        <begin position="321"/>
        <end position="578"/>
    </location>
</feature>
<comment type="caution">
    <text evidence="7">The sequence shown here is derived from an EMBL/GenBank/DDBJ whole genome shotgun (WGS) entry which is preliminary data.</text>
</comment>
<dbReference type="InterPro" id="IPR006103">
    <property type="entry name" value="Glyco_hydro_2_cat"/>
</dbReference>
<dbReference type="OrthoDB" id="9762066at2"/>
<dbReference type="InterPro" id="IPR017853">
    <property type="entry name" value="GH"/>
</dbReference>
<dbReference type="GO" id="GO:0004553">
    <property type="term" value="F:hydrolase activity, hydrolyzing O-glycosyl compounds"/>
    <property type="evidence" value="ECO:0007669"/>
    <property type="project" value="InterPro"/>
</dbReference>
<evidence type="ECO:0000259" key="5">
    <source>
        <dbReference type="Pfam" id="PF02836"/>
    </source>
</evidence>
<dbReference type="Gene3D" id="3.20.20.80">
    <property type="entry name" value="Glycosidases"/>
    <property type="match status" value="1"/>
</dbReference>
<dbReference type="RefSeq" id="WP_133581783.1">
    <property type="nucleotide sequence ID" value="NZ_SNYJ01000019.1"/>
</dbReference>
<keyword evidence="8" id="KW-1185">Reference proteome</keyword>
<reference evidence="7 8" key="1">
    <citation type="submission" date="2019-03" db="EMBL/GenBank/DDBJ databases">
        <title>Genomic Encyclopedia of Type Strains, Phase IV (KMG-IV): sequencing the most valuable type-strain genomes for metagenomic binning, comparative biology and taxonomic classification.</title>
        <authorList>
            <person name="Goeker M."/>
        </authorList>
    </citation>
    <scope>NUCLEOTIDE SEQUENCE [LARGE SCALE GENOMIC DNA]</scope>
    <source>
        <strain evidence="7 8">DSM 28697</strain>
    </source>
</reference>
<gene>
    <name evidence="7" type="ORF">EV213_11945</name>
</gene>
<evidence type="ECO:0000313" key="7">
    <source>
        <dbReference type="EMBL" id="TDQ36256.1"/>
    </source>
</evidence>
<evidence type="ECO:0000259" key="6">
    <source>
        <dbReference type="Pfam" id="PF02837"/>
    </source>
</evidence>
<keyword evidence="3" id="KW-0326">Glycosidase</keyword>
<dbReference type="Pfam" id="PF00703">
    <property type="entry name" value="Glyco_hydro_2"/>
    <property type="match status" value="1"/>
</dbReference>
<dbReference type="PANTHER" id="PTHR42732">
    <property type="entry name" value="BETA-GALACTOSIDASE"/>
    <property type="match status" value="1"/>
</dbReference>
<dbReference type="Gene3D" id="2.60.40.10">
    <property type="entry name" value="Immunoglobulins"/>
    <property type="match status" value="1"/>
</dbReference>
<dbReference type="InterPro" id="IPR036156">
    <property type="entry name" value="Beta-gal/glucu_dom_sf"/>
</dbReference>
<proteinExistence type="inferred from homology"/>
<dbReference type="InterPro" id="IPR051913">
    <property type="entry name" value="GH2_Domain-Containing"/>
</dbReference>
<dbReference type="SUPFAM" id="SSF51445">
    <property type="entry name" value="(Trans)glycosidases"/>
    <property type="match status" value="1"/>
</dbReference>
<evidence type="ECO:0000256" key="2">
    <source>
        <dbReference type="ARBA" id="ARBA00022801"/>
    </source>
</evidence>
<dbReference type="Pfam" id="PF02836">
    <property type="entry name" value="Glyco_hydro_2_C"/>
    <property type="match status" value="1"/>
</dbReference>
<sequence>MTFERTEYPRPQFRRNRWQCLNGQWDFAFDDDHQGEKANWPQAPALDQKIQVPFAYESKASGIGDETHHDTVWYARRFTIPSESKDQETLLHFQASDYVTHVWVNGHYTGNHKGGYTAFSFSITPYLKDAGENQLVVKVVDSKNTEQPRGKQRWVDENFGCWYVQTTGIWQTVWLEFVSKQHLKTVKMTPDIDTSTLGLEYELAGEGNTALSLQTTITYKNDLINQFSFTPTRTKTKLTADVTSDLTEWKVRHWTPEHPHLYDITFTLYDGETVIDEVTSYFGMRKISTDKGQILLNNSPLYQRLLLDQGYWPDTHLTPPSDEAMKDDIEKTLAMGFNGVRKHQKVEDARFLYWCDQMGLLVWSEVGAAYEFSDEAVTSFTEEWLEIVRQQYNHPSIITWVPFNESWGVAQIYSDQKQQKFTEGIYALTKAIDPMRPVVVNDGWEHTISDILTLHDYEELGTAFTERYEQMDRITDNKVSHNHGKFPFAQGYEYKGQPILISEYGGIAFETEKGWGYGNQVADKEAFLSRYHAITEAIRKHPEIVGYCYTQITDVQQEVNGLLTEQREPKVPIEDIKKINRL</sequence>
<feature type="domain" description="Glycosyl hydrolases family 2 sugar binding" evidence="6">
    <location>
        <begin position="20"/>
        <end position="143"/>
    </location>
</feature>
<dbReference type="EMBL" id="SNYJ01000019">
    <property type="protein sequence ID" value="TDQ36256.1"/>
    <property type="molecule type" value="Genomic_DNA"/>
</dbReference>
<dbReference type="AlphaFoldDB" id="A0A4R6TT37"/>
<dbReference type="PANTHER" id="PTHR42732:SF3">
    <property type="entry name" value="HYDROLASE"/>
    <property type="match status" value="1"/>
</dbReference>
<dbReference type="Pfam" id="PF02837">
    <property type="entry name" value="Glyco_hydro_2_N"/>
    <property type="match status" value="1"/>
</dbReference>
<dbReference type="SUPFAM" id="SSF49785">
    <property type="entry name" value="Galactose-binding domain-like"/>
    <property type="match status" value="1"/>
</dbReference>
<organism evidence="7 8">
    <name type="scientific">Aureibacillus halotolerans</name>
    <dbReference type="NCBI Taxonomy" id="1508390"/>
    <lineage>
        <taxon>Bacteria</taxon>
        <taxon>Bacillati</taxon>
        <taxon>Bacillota</taxon>
        <taxon>Bacilli</taxon>
        <taxon>Bacillales</taxon>
        <taxon>Bacillaceae</taxon>
        <taxon>Aureibacillus</taxon>
    </lineage>
</organism>
<evidence type="ECO:0000256" key="1">
    <source>
        <dbReference type="ARBA" id="ARBA00007401"/>
    </source>
</evidence>
<dbReference type="InterPro" id="IPR008979">
    <property type="entry name" value="Galactose-bd-like_sf"/>
</dbReference>
<dbReference type="SUPFAM" id="SSF49303">
    <property type="entry name" value="beta-Galactosidase/glucuronidase domain"/>
    <property type="match status" value="1"/>
</dbReference>
<name>A0A4R6TT37_9BACI</name>
<evidence type="ECO:0000313" key="8">
    <source>
        <dbReference type="Proteomes" id="UP000295632"/>
    </source>
</evidence>
<protein>
    <submittedName>
        <fullName evidence="7">Glycosyl hydrolase family 2</fullName>
    </submittedName>
</protein>
<dbReference type="InterPro" id="IPR006102">
    <property type="entry name" value="Ig-like_GH2"/>
</dbReference>
<feature type="domain" description="Glycoside hydrolase family 2 immunoglobulin-like beta-sandwich" evidence="4">
    <location>
        <begin position="182"/>
        <end position="285"/>
    </location>
</feature>
<evidence type="ECO:0000256" key="3">
    <source>
        <dbReference type="ARBA" id="ARBA00023295"/>
    </source>
</evidence>
<dbReference type="InterPro" id="IPR006104">
    <property type="entry name" value="Glyco_hydro_2_N"/>
</dbReference>
<evidence type="ECO:0000259" key="4">
    <source>
        <dbReference type="Pfam" id="PF00703"/>
    </source>
</evidence>
<dbReference type="InterPro" id="IPR013783">
    <property type="entry name" value="Ig-like_fold"/>
</dbReference>